<feature type="repeat" description="PPR" evidence="2">
    <location>
        <begin position="125"/>
        <end position="159"/>
    </location>
</feature>
<dbReference type="EMBL" id="PKMF04001278">
    <property type="protein sequence ID" value="KAK7813310.1"/>
    <property type="molecule type" value="Genomic_DNA"/>
</dbReference>
<keyword evidence="4" id="KW-1185">Reference proteome</keyword>
<evidence type="ECO:0000256" key="1">
    <source>
        <dbReference type="ARBA" id="ARBA00022737"/>
    </source>
</evidence>
<accession>A0AAW0IGA0</accession>
<keyword evidence="1" id="KW-0677">Repeat</keyword>
<reference evidence="3 4" key="1">
    <citation type="journal article" date="2018" name="Sci. Data">
        <title>The draft genome sequence of cork oak.</title>
        <authorList>
            <person name="Ramos A.M."/>
            <person name="Usie A."/>
            <person name="Barbosa P."/>
            <person name="Barros P.M."/>
            <person name="Capote T."/>
            <person name="Chaves I."/>
            <person name="Simoes F."/>
            <person name="Abreu I."/>
            <person name="Carrasquinho I."/>
            <person name="Faro C."/>
            <person name="Guimaraes J.B."/>
            <person name="Mendonca D."/>
            <person name="Nobrega F."/>
            <person name="Rodrigues L."/>
            <person name="Saibo N.J.M."/>
            <person name="Varela M.C."/>
            <person name="Egas C."/>
            <person name="Matos J."/>
            <person name="Miguel C.M."/>
            <person name="Oliveira M.M."/>
            <person name="Ricardo C.P."/>
            <person name="Goncalves S."/>
        </authorList>
    </citation>
    <scope>NUCLEOTIDE SEQUENCE [LARGE SCALE GENOMIC DNA]</scope>
    <source>
        <strain evidence="4">cv. HL8</strain>
    </source>
</reference>
<evidence type="ECO:0000313" key="4">
    <source>
        <dbReference type="Proteomes" id="UP000237347"/>
    </source>
</evidence>
<dbReference type="Proteomes" id="UP000237347">
    <property type="component" value="Unassembled WGS sequence"/>
</dbReference>
<comment type="caution">
    <text evidence="3">The sequence shown here is derived from an EMBL/GenBank/DDBJ whole genome shotgun (WGS) entry which is preliminary data.</text>
</comment>
<feature type="repeat" description="PPR" evidence="2">
    <location>
        <begin position="55"/>
        <end position="89"/>
    </location>
</feature>
<gene>
    <name evidence="3" type="ORF">CFP56_005555</name>
</gene>
<dbReference type="AlphaFoldDB" id="A0AAW0IGA0"/>
<dbReference type="PANTHER" id="PTHR47931:SF1">
    <property type="entry name" value="PPR CONTAINING PLANT-LIKE PROTEIN"/>
    <property type="match status" value="1"/>
</dbReference>
<organism evidence="3 4">
    <name type="scientific">Quercus suber</name>
    <name type="common">Cork oak</name>
    <dbReference type="NCBI Taxonomy" id="58331"/>
    <lineage>
        <taxon>Eukaryota</taxon>
        <taxon>Viridiplantae</taxon>
        <taxon>Streptophyta</taxon>
        <taxon>Embryophyta</taxon>
        <taxon>Tracheophyta</taxon>
        <taxon>Spermatophyta</taxon>
        <taxon>Magnoliopsida</taxon>
        <taxon>eudicotyledons</taxon>
        <taxon>Gunneridae</taxon>
        <taxon>Pentapetalae</taxon>
        <taxon>rosids</taxon>
        <taxon>fabids</taxon>
        <taxon>Fagales</taxon>
        <taxon>Fagaceae</taxon>
        <taxon>Quercus</taxon>
    </lineage>
</organism>
<dbReference type="Pfam" id="PF13041">
    <property type="entry name" value="PPR_2"/>
    <property type="match status" value="2"/>
</dbReference>
<dbReference type="Gene3D" id="1.25.40.10">
    <property type="entry name" value="Tetratricopeptide repeat domain"/>
    <property type="match status" value="2"/>
</dbReference>
<name>A0AAW0IGA0_QUESU</name>
<evidence type="ECO:0000256" key="2">
    <source>
        <dbReference type="PROSITE-ProRule" id="PRU00708"/>
    </source>
</evidence>
<feature type="repeat" description="PPR" evidence="2">
    <location>
        <begin position="90"/>
        <end position="124"/>
    </location>
</feature>
<dbReference type="InterPro" id="IPR002885">
    <property type="entry name" value="PPR_rpt"/>
</dbReference>
<dbReference type="NCBIfam" id="TIGR00756">
    <property type="entry name" value="PPR"/>
    <property type="match status" value="3"/>
</dbReference>
<dbReference type="PROSITE" id="PS51375">
    <property type="entry name" value="PPR"/>
    <property type="match status" value="4"/>
</dbReference>
<sequence length="305" mass="33979">MGSINMQVMTLMAEFGVKPDVITYSTIMNAWSTAGFMEKCREIFDDMMKAGIEPDAHAYSILAKGYVRAQEPEKAKELLTAMIKSGVRPNVVIFTTVISGWCSSGKMDHAIKVFNEMCEYKVSPNLKTFETLIWGYGEAKQPWKAEEMLQIMKEFDIQPEKSTILLVAEAWRATGLTKEANRILGTMKGKGMTHLIPTEEEIQEESLEKIYQRQPTGASYSNLLQIPAIFTSDQKGSAAATKKSRMVLRDGDFSLESSCLATKTVYLSHTCKFGDRSPIICRKQSQGQLGMYAPLALSCTVGFLN</sequence>
<feature type="repeat" description="PPR" evidence="2">
    <location>
        <begin position="20"/>
        <end position="54"/>
    </location>
</feature>
<evidence type="ECO:0000313" key="3">
    <source>
        <dbReference type="EMBL" id="KAK7813310.1"/>
    </source>
</evidence>
<dbReference type="PANTHER" id="PTHR47931">
    <property type="entry name" value="OS01G0228400 PROTEIN"/>
    <property type="match status" value="1"/>
</dbReference>
<dbReference type="InterPro" id="IPR011990">
    <property type="entry name" value="TPR-like_helical_dom_sf"/>
</dbReference>
<protein>
    <submittedName>
        <fullName evidence="3">Pentatricopeptide repeat-containing protein</fullName>
    </submittedName>
</protein>
<proteinExistence type="predicted"/>